<evidence type="ECO:0000256" key="1">
    <source>
        <dbReference type="ARBA" id="ARBA00007261"/>
    </source>
</evidence>
<dbReference type="PANTHER" id="PTHR11851">
    <property type="entry name" value="METALLOPROTEASE"/>
    <property type="match status" value="1"/>
</dbReference>
<gene>
    <name evidence="4" type="ORF">ACFQZX_16645</name>
</gene>
<dbReference type="PANTHER" id="PTHR11851:SF49">
    <property type="entry name" value="MITOCHONDRIAL-PROCESSING PEPTIDASE SUBUNIT ALPHA"/>
    <property type="match status" value="1"/>
</dbReference>
<feature type="domain" description="Peptidase M16 C-terminal" evidence="3">
    <location>
        <begin position="167"/>
        <end position="341"/>
    </location>
</feature>
<dbReference type="Proteomes" id="UP001597010">
    <property type="component" value="Unassembled WGS sequence"/>
</dbReference>
<comment type="caution">
    <text evidence="4">The sequence shown here is derived from an EMBL/GenBank/DDBJ whole genome shotgun (WGS) entry which is preliminary data.</text>
</comment>
<evidence type="ECO:0000313" key="4">
    <source>
        <dbReference type="EMBL" id="MFD0795252.1"/>
    </source>
</evidence>
<evidence type="ECO:0000313" key="5">
    <source>
        <dbReference type="Proteomes" id="UP001597010"/>
    </source>
</evidence>
<dbReference type="InterPro" id="IPR011249">
    <property type="entry name" value="Metalloenz_LuxS/M16"/>
</dbReference>
<dbReference type="InterPro" id="IPR011765">
    <property type="entry name" value="Pept_M16_N"/>
</dbReference>
<dbReference type="InterPro" id="IPR007863">
    <property type="entry name" value="Peptidase_M16_C"/>
</dbReference>
<dbReference type="RefSeq" id="WP_377117472.1">
    <property type="nucleotide sequence ID" value="NZ_JBHTHZ010000014.1"/>
</dbReference>
<dbReference type="InterPro" id="IPR050361">
    <property type="entry name" value="MPP/UQCRC_Complex"/>
</dbReference>
<dbReference type="SUPFAM" id="SSF63411">
    <property type="entry name" value="LuxS/MPP-like metallohydrolase"/>
    <property type="match status" value="2"/>
</dbReference>
<dbReference type="Pfam" id="PF00675">
    <property type="entry name" value="Peptidase_M16"/>
    <property type="match status" value="1"/>
</dbReference>
<feature type="domain" description="Peptidase M16 N-terminal" evidence="2">
    <location>
        <begin position="19"/>
        <end position="160"/>
    </location>
</feature>
<comment type="similarity">
    <text evidence="1">Belongs to the peptidase M16 family.</text>
</comment>
<evidence type="ECO:0000259" key="2">
    <source>
        <dbReference type="Pfam" id="PF00675"/>
    </source>
</evidence>
<name>A0ABW3AWI6_9SPHI</name>
<keyword evidence="5" id="KW-1185">Reference proteome</keyword>
<accession>A0ABW3AWI6</accession>
<organism evidence="4 5">
    <name type="scientific">Mucilaginibacter litoreus</name>
    <dbReference type="NCBI Taxonomy" id="1048221"/>
    <lineage>
        <taxon>Bacteria</taxon>
        <taxon>Pseudomonadati</taxon>
        <taxon>Bacteroidota</taxon>
        <taxon>Sphingobacteriia</taxon>
        <taxon>Sphingobacteriales</taxon>
        <taxon>Sphingobacteriaceae</taxon>
        <taxon>Mucilaginibacter</taxon>
    </lineage>
</organism>
<protein>
    <submittedName>
        <fullName evidence="4">M16 family metallopeptidase</fullName>
    </submittedName>
</protein>
<proteinExistence type="inferred from homology"/>
<evidence type="ECO:0000259" key="3">
    <source>
        <dbReference type="Pfam" id="PF05193"/>
    </source>
</evidence>
<dbReference type="Gene3D" id="3.30.830.10">
    <property type="entry name" value="Metalloenzyme, LuxS/M16 peptidase-like"/>
    <property type="match status" value="2"/>
</dbReference>
<dbReference type="EMBL" id="JBHTHZ010000014">
    <property type="protein sequence ID" value="MFD0795252.1"/>
    <property type="molecule type" value="Genomic_DNA"/>
</dbReference>
<dbReference type="Pfam" id="PF05193">
    <property type="entry name" value="Peptidase_M16_C"/>
    <property type="match status" value="1"/>
</dbReference>
<reference evidence="5" key="1">
    <citation type="journal article" date="2019" name="Int. J. Syst. Evol. Microbiol.">
        <title>The Global Catalogue of Microorganisms (GCM) 10K type strain sequencing project: providing services to taxonomists for standard genome sequencing and annotation.</title>
        <authorList>
            <consortium name="The Broad Institute Genomics Platform"/>
            <consortium name="The Broad Institute Genome Sequencing Center for Infectious Disease"/>
            <person name="Wu L."/>
            <person name="Ma J."/>
        </authorList>
    </citation>
    <scope>NUCLEOTIDE SEQUENCE [LARGE SCALE GENOMIC DNA]</scope>
    <source>
        <strain evidence="5">CCUG 61484</strain>
    </source>
</reference>
<sequence length="409" mass="46249">MTDHQIHTLSNGIKILFKYSPSPITHCCFVFNAGSRDELPGKEGLAHFIEHMLFKETERRSTNQILNRLELVGADLNAYTTKEYTCIHASLLNQHLERAIDLFEDILFHSTFPDDEMEKERGVILDEIASYQDQPEEAIQDDFEEYLFKGHPIGNNILGTADSVAGITQQDIHQFTLANNNTHQMVFAVYGNYDFKKLVKLADKYFGSVPENSSVKNRQQPAAVTAGIYSIQKPIAQTHCIVGGRAYPSAHQHKYGLLLLNNILGGMGMSNRLNLEIREKHGIAYTIESNYTSLTDTGIFSIYFGTDAGKADKALRLVHKELKKLRDNKLGEIQLKQAKDKFNGQIALAEESRMSLIISMAKSLMDFNHIDTLEDIFDKINVVTADDILKISNENFDNDRMITLLFEPK</sequence>